<feature type="compositionally biased region" description="Low complexity" evidence="1">
    <location>
        <begin position="1"/>
        <end position="15"/>
    </location>
</feature>
<feature type="region of interest" description="Disordered" evidence="1">
    <location>
        <begin position="113"/>
        <end position="144"/>
    </location>
</feature>
<dbReference type="AlphaFoldDB" id="A0A9P4NQ90"/>
<sequence length="463" mass="50900">MAGIHSSQGFSFSSSEDFNDVDNQGTEQQATAMTDDSFWQTGDLNLDLEGFTAGSDFHFGDGDVGLNGLLVNDDNRPPNGGGTMYAGSQEIGHNGMAHLPLGERPWADHFDGGPGQFNRQNAPVSQGDIIGNHSSWDVLPPRQHASTSNYSRTFGAAPFNAQHRFSVPGFNQELPHQQVQPPFDMASVDIQHPSPAFTINPRLPYFEQLEARMGYGSTPMFPVQTHVHGKTRIRAPNSSIGQAQACGTPRHHQALDPITQYSPLTVSSRIAAPYAPIPNSSDIGQPFTSTPVNQSTSSTNIQAPTVPQQFIPVQNGNGQTTDQEIPSTAWTDKEKHPSRIRLPPIPAMSGPPFSLKSLFIQARNGSIETLLPESFQWLAPRNRSRAPYTTYLDDSKFDKDNLGEWPFMWLYSAFCQSEMSNGKLVVARILDLPPRVADIRKVGSKGLLKVAIRRYLYGGGRWW</sequence>
<evidence type="ECO:0000313" key="3">
    <source>
        <dbReference type="Proteomes" id="UP000800235"/>
    </source>
</evidence>
<comment type="caution">
    <text evidence="2">The sequence shown here is derived from an EMBL/GenBank/DDBJ whole genome shotgun (WGS) entry which is preliminary data.</text>
</comment>
<proteinExistence type="predicted"/>
<protein>
    <submittedName>
        <fullName evidence="2">Uncharacterized protein</fullName>
    </submittedName>
</protein>
<gene>
    <name evidence="2" type="ORF">EJ08DRAFT_697993</name>
</gene>
<reference evidence="2" key="1">
    <citation type="journal article" date="2020" name="Stud. Mycol.">
        <title>101 Dothideomycetes genomes: a test case for predicting lifestyles and emergence of pathogens.</title>
        <authorList>
            <person name="Haridas S."/>
            <person name="Albert R."/>
            <person name="Binder M."/>
            <person name="Bloem J."/>
            <person name="Labutti K."/>
            <person name="Salamov A."/>
            <person name="Andreopoulos B."/>
            <person name="Baker S."/>
            <person name="Barry K."/>
            <person name="Bills G."/>
            <person name="Bluhm B."/>
            <person name="Cannon C."/>
            <person name="Castanera R."/>
            <person name="Culley D."/>
            <person name="Daum C."/>
            <person name="Ezra D."/>
            <person name="Gonzalez J."/>
            <person name="Henrissat B."/>
            <person name="Kuo A."/>
            <person name="Liang C."/>
            <person name="Lipzen A."/>
            <person name="Lutzoni F."/>
            <person name="Magnuson J."/>
            <person name="Mondo S."/>
            <person name="Nolan M."/>
            <person name="Ohm R."/>
            <person name="Pangilinan J."/>
            <person name="Park H.-J."/>
            <person name="Ramirez L."/>
            <person name="Alfaro M."/>
            <person name="Sun H."/>
            <person name="Tritt A."/>
            <person name="Yoshinaga Y."/>
            <person name="Zwiers L.-H."/>
            <person name="Turgeon B."/>
            <person name="Goodwin S."/>
            <person name="Spatafora J."/>
            <person name="Crous P."/>
            <person name="Grigoriev I."/>
        </authorList>
    </citation>
    <scope>NUCLEOTIDE SEQUENCE</scope>
    <source>
        <strain evidence="2">CBS 130266</strain>
    </source>
</reference>
<accession>A0A9P4NQ90</accession>
<evidence type="ECO:0000313" key="2">
    <source>
        <dbReference type="EMBL" id="KAF2429721.1"/>
    </source>
</evidence>
<dbReference type="Proteomes" id="UP000800235">
    <property type="component" value="Unassembled WGS sequence"/>
</dbReference>
<dbReference type="EMBL" id="MU007044">
    <property type="protein sequence ID" value="KAF2429721.1"/>
    <property type="molecule type" value="Genomic_DNA"/>
</dbReference>
<keyword evidence="3" id="KW-1185">Reference proteome</keyword>
<feature type="region of interest" description="Disordered" evidence="1">
    <location>
        <begin position="1"/>
        <end position="28"/>
    </location>
</feature>
<organism evidence="2 3">
    <name type="scientific">Tothia fuscella</name>
    <dbReference type="NCBI Taxonomy" id="1048955"/>
    <lineage>
        <taxon>Eukaryota</taxon>
        <taxon>Fungi</taxon>
        <taxon>Dikarya</taxon>
        <taxon>Ascomycota</taxon>
        <taxon>Pezizomycotina</taxon>
        <taxon>Dothideomycetes</taxon>
        <taxon>Pleosporomycetidae</taxon>
        <taxon>Venturiales</taxon>
        <taxon>Cylindrosympodiaceae</taxon>
        <taxon>Tothia</taxon>
    </lineage>
</organism>
<evidence type="ECO:0000256" key="1">
    <source>
        <dbReference type="SAM" id="MobiDB-lite"/>
    </source>
</evidence>
<name>A0A9P4NQ90_9PEZI</name>